<dbReference type="AlphaFoldDB" id="A0ABD5NJJ9"/>
<reference evidence="1 2" key="1">
    <citation type="journal article" date="2019" name="Int. J. Syst. Evol. Microbiol.">
        <title>The Global Catalogue of Microorganisms (GCM) 10K type strain sequencing project: providing services to taxonomists for standard genome sequencing and annotation.</title>
        <authorList>
            <consortium name="The Broad Institute Genomics Platform"/>
            <consortium name="The Broad Institute Genome Sequencing Center for Infectious Disease"/>
            <person name="Wu L."/>
            <person name="Ma J."/>
        </authorList>
    </citation>
    <scope>NUCLEOTIDE SEQUENCE [LARGE SCALE GENOMIC DNA]</scope>
    <source>
        <strain evidence="1 2">IBRC-M 10256</strain>
    </source>
</reference>
<evidence type="ECO:0000313" key="2">
    <source>
        <dbReference type="Proteomes" id="UP001595846"/>
    </source>
</evidence>
<keyword evidence="2" id="KW-1185">Reference proteome</keyword>
<protein>
    <submittedName>
        <fullName evidence="1">Uncharacterized protein</fullName>
    </submittedName>
</protein>
<dbReference type="RefSeq" id="WP_256531918.1">
    <property type="nucleotide sequence ID" value="NZ_CP101824.1"/>
</dbReference>
<organism evidence="1 2">
    <name type="scientific">Halovivax cerinus</name>
    <dbReference type="NCBI Taxonomy" id="1487865"/>
    <lineage>
        <taxon>Archaea</taxon>
        <taxon>Methanobacteriati</taxon>
        <taxon>Methanobacteriota</taxon>
        <taxon>Stenosarchaea group</taxon>
        <taxon>Halobacteria</taxon>
        <taxon>Halobacteriales</taxon>
        <taxon>Natrialbaceae</taxon>
        <taxon>Halovivax</taxon>
    </lineage>
</organism>
<dbReference type="Proteomes" id="UP001595846">
    <property type="component" value="Unassembled WGS sequence"/>
</dbReference>
<sequence>MTGEFVRASRLFDVESRTPIAHPATQATDRDVRKAIETTERELVTDGGTDRPTCYNPLCDEPVLEPENPEVRESYCSWECCVEAREGRADRDGGDRR</sequence>
<evidence type="ECO:0000313" key="1">
    <source>
        <dbReference type="EMBL" id="MFC3957152.1"/>
    </source>
</evidence>
<comment type="caution">
    <text evidence="1">The sequence shown here is derived from an EMBL/GenBank/DDBJ whole genome shotgun (WGS) entry which is preliminary data.</text>
</comment>
<proteinExistence type="predicted"/>
<gene>
    <name evidence="1" type="ORF">ACFOUR_02030</name>
</gene>
<dbReference type="GeneID" id="73904683"/>
<accession>A0ABD5NJJ9</accession>
<dbReference type="EMBL" id="JBHSAQ010000001">
    <property type="protein sequence ID" value="MFC3957152.1"/>
    <property type="molecule type" value="Genomic_DNA"/>
</dbReference>
<name>A0ABD5NJJ9_9EURY</name>